<organism evidence="1 2">
    <name type="scientific">Bacteroides oleiciplenus</name>
    <dbReference type="NCBI Taxonomy" id="626931"/>
    <lineage>
        <taxon>Bacteria</taxon>
        <taxon>Pseudomonadati</taxon>
        <taxon>Bacteroidota</taxon>
        <taxon>Bacteroidia</taxon>
        <taxon>Bacteroidales</taxon>
        <taxon>Bacteroidaceae</taxon>
        <taxon>Bacteroides</taxon>
    </lineage>
</organism>
<protein>
    <submittedName>
        <fullName evidence="1">Uncharacterized protein</fullName>
    </submittedName>
</protein>
<evidence type="ECO:0000313" key="1">
    <source>
        <dbReference type="EMBL" id="RGN33829.1"/>
    </source>
</evidence>
<name>A0A3E5B8L1_9BACE</name>
<dbReference type="AlphaFoldDB" id="A0A3E5B8L1"/>
<dbReference type="Proteomes" id="UP000260983">
    <property type="component" value="Unassembled WGS sequence"/>
</dbReference>
<gene>
    <name evidence="1" type="ORF">DXB65_15210</name>
</gene>
<proteinExistence type="predicted"/>
<comment type="caution">
    <text evidence="1">The sequence shown here is derived from an EMBL/GenBank/DDBJ whole genome shotgun (WGS) entry which is preliminary data.</text>
</comment>
<dbReference type="EMBL" id="QSUL01000010">
    <property type="protein sequence ID" value="RGN33829.1"/>
    <property type="molecule type" value="Genomic_DNA"/>
</dbReference>
<accession>A0A3E5B8L1</accession>
<evidence type="ECO:0000313" key="2">
    <source>
        <dbReference type="Proteomes" id="UP000260983"/>
    </source>
</evidence>
<reference evidence="1 2" key="1">
    <citation type="submission" date="2018-08" db="EMBL/GenBank/DDBJ databases">
        <title>A genome reference for cultivated species of the human gut microbiota.</title>
        <authorList>
            <person name="Zou Y."/>
            <person name="Xue W."/>
            <person name="Luo G."/>
        </authorList>
    </citation>
    <scope>NUCLEOTIDE SEQUENCE [LARGE SCALE GENOMIC DNA]</scope>
    <source>
        <strain evidence="1 2">OM05-15BH</strain>
    </source>
</reference>
<sequence length="64" mass="7794">MDNKSKFTHDDLHKLHDMEDFIKEIETLKKDISVRGYEKIKRINRSSCKIIKEHDKKHKKDSQR</sequence>